<name>A0A1I6GSP1_9FLAO</name>
<feature type="signal peptide" evidence="1">
    <location>
        <begin position="1"/>
        <end position="24"/>
    </location>
</feature>
<protein>
    <recommendedName>
        <fullName evidence="4">Deoxyribose-phosphate aldolase</fullName>
    </recommendedName>
</protein>
<feature type="chain" id="PRO_5011561694" description="Deoxyribose-phosphate aldolase" evidence="1">
    <location>
        <begin position="25"/>
        <end position="250"/>
    </location>
</feature>
<keyword evidence="3" id="KW-1185">Reference proteome</keyword>
<dbReference type="AlphaFoldDB" id="A0A1I6GSP1"/>
<dbReference type="OrthoDB" id="982433at2"/>
<gene>
    <name evidence="2" type="ORF">SAMN04490243_1681</name>
</gene>
<evidence type="ECO:0000256" key="1">
    <source>
        <dbReference type="SAM" id="SignalP"/>
    </source>
</evidence>
<organism evidence="2 3">
    <name type="scientific">Robiginitalea myxolifaciens</name>
    <dbReference type="NCBI Taxonomy" id="400055"/>
    <lineage>
        <taxon>Bacteria</taxon>
        <taxon>Pseudomonadati</taxon>
        <taxon>Bacteroidota</taxon>
        <taxon>Flavobacteriia</taxon>
        <taxon>Flavobacteriales</taxon>
        <taxon>Flavobacteriaceae</taxon>
        <taxon>Robiginitalea</taxon>
    </lineage>
</organism>
<dbReference type="Proteomes" id="UP000199534">
    <property type="component" value="Unassembled WGS sequence"/>
</dbReference>
<dbReference type="RefSeq" id="WP_092982175.1">
    <property type="nucleotide sequence ID" value="NZ_FOYQ01000002.1"/>
</dbReference>
<sequence length="250" mass="28683">MKNVFYLPLLLFAAVLSFSSCREAQNPEPTAQVVIDSAIQVAGGSRYRSANVSFDFRDRSYRSYWNKGYQILERLTPTDSGEIRDVRYHDKFERYLRDSLLILHDTTATNYSNSVNSVHYFAYLPHGLNDPAVNKELLGVVEIDGESYHKIRISFDQAGGGEDFEDVFIYWFNTRTLRPDYLAYEFHVNGGGMRFRKGYNDRVVGGIHFLDYINYKPVAPAALEVLDSLYLNGGLEELSRIELENLEVTE</sequence>
<evidence type="ECO:0000313" key="2">
    <source>
        <dbReference type="EMBL" id="SFR45244.1"/>
    </source>
</evidence>
<dbReference type="EMBL" id="FOYQ01000002">
    <property type="protein sequence ID" value="SFR45244.1"/>
    <property type="molecule type" value="Genomic_DNA"/>
</dbReference>
<evidence type="ECO:0008006" key="4">
    <source>
        <dbReference type="Google" id="ProtNLM"/>
    </source>
</evidence>
<proteinExistence type="predicted"/>
<dbReference type="STRING" id="400055.SAMN04490243_1681"/>
<dbReference type="Pfam" id="PF20113">
    <property type="entry name" value="DUF6503"/>
    <property type="match status" value="1"/>
</dbReference>
<keyword evidence="1" id="KW-0732">Signal</keyword>
<evidence type="ECO:0000313" key="3">
    <source>
        <dbReference type="Proteomes" id="UP000199534"/>
    </source>
</evidence>
<dbReference type="PROSITE" id="PS51257">
    <property type="entry name" value="PROKAR_LIPOPROTEIN"/>
    <property type="match status" value="1"/>
</dbReference>
<reference evidence="2 3" key="1">
    <citation type="submission" date="2016-10" db="EMBL/GenBank/DDBJ databases">
        <authorList>
            <person name="de Groot N.N."/>
        </authorList>
    </citation>
    <scope>NUCLEOTIDE SEQUENCE [LARGE SCALE GENOMIC DNA]</scope>
    <source>
        <strain evidence="2 3">DSM 21019</strain>
    </source>
</reference>
<dbReference type="InterPro" id="IPR045444">
    <property type="entry name" value="DUF6503"/>
</dbReference>
<accession>A0A1I6GSP1</accession>